<reference evidence="6 7" key="1">
    <citation type="submission" date="2020-04" db="EMBL/GenBank/DDBJ databases">
        <title>Perkinsus olseni comparative genomics.</title>
        <authorList>
            <person name="Bogema D.R."/>
        </authorList>
    </citation>
    <scope>NUCLEOTIDE SEQUENCE [LARGE SCALE GENOMIC DNA]</scope>
    <source>
        <strain evidence="6 7">ATCC PRA-207</strain>
    </source>
</reference>
<evidence type="ECO:0000313" key="7">
    <source>
        <dbReference type="Proteomes" id="UP000553632"/>
    </source>
</evidence>
<dbReference type="InterPro" id="IPR001611">
    <property type="entry name" value="Leu-rich_rpt"/>
</dbReference>
<dbReference type="AlphaFoldDB" id="A0A7J6TVW1"/>
<dbReference type="SUPFAM" id="SSF52047">
    <property type="entry name" value="RNI-like"/>
    <property type="match status" value="1"/>
</dbReference>
<keyword evidence="4" id="KW-0206">Cytoskeleton</keyword>
<dbReference type="EMBL" id="JABANO010007802">
    <property type="protein sequence ID" value="KAF4749544.1"/>
    <property type="molecule type" value="Genomic_DNA"/>
</dbReference>
<dbReference type="Gene3D" id="3.80.10.10">
    <property type="entry name" value="Ribonuclease Inhibitor"/>
    <property type="match status" value="1"/>
</dbReference>
<dbReference type="Gene3D" id="1.10.287.1490">
    <property type="match status" value="1"/>
</dbReference>
<organism evidence="6 7">
    <name type="scientific">Perkinsus olseni</name>
    <name type="common">Perkinsus atlanticus</name>
    <dbReference type="NCBI Taxonomy" id="32597"/>
    <lineage>
        <taxon>Eukaryota</taxon>
        <taxon>Sar</taxon>
        <taxon>Alveolata</taxon>
        <taxon>Perkinsozoa</taxon>
        <taxon>Perkinsea</taxon>
        <taxon>Perkinsida</taxon>
        <taxon>Perkinsidae</taxon>
        <taxon>Perkinsus</taxon>
    </lineage>
</organism>
<dbReference type="InterPro" id="IPR032675">
    <property type="entry name" value="LRR_dom_sf"/>
</dbReference>
<keyword evidence="3" id="KW-0175">Coiled coil</keyword>
<dbReference type="Pfam" id="PF13516">
    <property type="entry name" value="LRR_6"/>
    <property type="match status" value="2"/>
</dbReference>
<evidence type="ECO:0000256" key="1">
    <source>
        <dbReference type="ARBA" id="ARBA00004300"/>
    </source>
</evidence>
<evidence type="ECO:0000313" key="6">
    <source>
        <dbReference type="EMBL" id="KAF4749544.1"/>
    </source>
</evidence>
<dbReference type="InterPro" id="IPR052116">
    <property type="entry name" value="Centro_Cilium_Assembly"/>
</dbReference>
<protein>
    <submittedName>
        <fullName evidence="6">Uncharacterized protein</fullName>
    </submittedName>
</protein>
<evidence type="ECO:0000256" key="4">
    <source>
        <dbReference type="ARBA" id="ARBA00023212"/>
    </source>
</evidence>
<gene>
    <name evidence="6" type="ORF">FOZ63_008365</name>
</gene>
<dbReference type="Proteomes" id="UP000553632">
    <property type="component" value="Unassembled WGS sequence"/>
</dbReference>
<proteinExistence type="predicted"/>
<dbReference type="PANTHER" id="PTHR23170:SF3">
    <property type="entry name" value="LEUCINE-RICH REPEAT-CONTAINING PROTEIN 45"/>
    <property type="match status" value="1"/>
</dbReference>
<evidence type="ECO:0000256" key="2">
    <source>
        <dbReference type="ARBA" id="ARBA00022490"/>
    </source>
</evidence>
<feature type="region of interest" description="Disordered" evidence="5">
    <location>
        <begin position="598"/>
        <end position="617"/>
    </location>
</feature>
<accession>A0A7J6TVW1</accession>
<evidence type="ECO:0000256" key="3">
    <source>
        <dbReference type="ARBA" id="ARBA00023054"/>
    </source>
</evidence>
<keyword evidence="2" id="KW-0963">Cytoplasm</keyword>
<evidence type="ECO:0000256" key="5">
    <source>
        <dbReference type="SAM" id="MobiDB-lite"/>
    </source>
</evidence>
<sequence length="661" mass="73111">MLESQVKRHVEELVSSAGTPSDGSTPSVSVDLSDRYIGTKGCRALCEALRLIGDDQVLIHSLNLAGNNIHSEGLIDLSNAIRSSPPLRHIRELILDWNPLGEASAHCFESLLSSLSVAPDLNILSMQECQIPSAGAQAIASTLLTHSRSLRQLNLSHNSLGPIGGEVLAAALEHSGCHTITSVKLTGNSVPFAIQQAITRVTERNEGMTSACLNVCHKSNGNPSFISKTMALSLPAAVAAASITDMSPNLSPAPAVASGCRCVSCVAQEQLVRAEESHQSEVHHLHEELDALRRGVADRDKRIHEMSEHHAEQLSRQVAATDKRLSEASTRYEGELEAIKGQTIGLQKELTNSKERCGELMKELESARKDLRTAETEKQKHQHAREQLDRELADKHQQLMERAAELADARRRLGDELSQLKAELGRERQSIHDKDAVIEDSHRQVQALKASVEEAEACRKRREIEFENTLSSERSKRDVVRRELEQTKEAFAAEKLHLLTRSSELEGNLREAESKLSVAEQRGESREKELRAAHEKVNSMRESMVILEAEAKESTQKAENELRKASRLEREKEVVEAKLSTMSTVLAETRRAGEAVQHELEQSQQEHATISAKKQEDIRSLQMKLDAAQKTLGETSKVLQGMRDLHRQSAELMTTLPMPSS</sequence>
<dbReference type="PANTHER" id="PTHR23170">
    <property type="entry name" value="NY-REN-58 ANTIGEN"/>
    <property type="match status" value="1"/>
</dbReference>
<comment type="caution">
    <text evidence="6">The sequence shown here is derived from an EMBL/GenBank/DDBJ whole genome shotgun (WGS) entry which is preliminary data.</text>
</comment>
<comment type="subcellular location">
    <subcellularLocation>
        <location evidence="1">Cytoplasm</location>
        <location evidence="1">Cytoskeleton</location>
        <location evidence="1">Microtubule organizing center</location>
        <location evidence="1">Centrosome</location>
    </subcellularLocation>
</comment>
<dbReference type="GO" id="GO:0005813">
    <property type="term" value="C:centrosome"/>
    <property type="evidence" value="ECO:0007669"/>
    <property type="project" value="UniProtKB-SubCell"/>
</dbReference>
<name>A0A7J6TVW1_PEROL</name>
<keyword evidence="7" id="KW-1185">Reference proteome</keyword>
<dbReference type="SMART" id="SM00368">
    <property type="entry name" value="LRR_RI"/>
    <property type="match status" value="5"/>
</dbReference>